<keyword evidence="3" id="KW-1185">Reference proteome</keyword>
<dbReference type="OrthoDB" id="2140240at2759"/>
<protein>
    <submittedName>
        <fullName evidence="2">Uncharacterized protein</fullName>
    </submittedName>
</protein>
<accession>A0A6G1J6L6</accession>
<name>A0A6G1J6L6_9PLEO</name>
<dbReference type="AlphaFoldDB" id="A0A6G1J6L6"/>
<evidence type="ECO:0000313" key="2">
    <source>
        <dbReference type="EMBL" id="KAF2686177.1"/>
    </source>
</evidence>
<evidence type="ECO:0000256" key="1">
    <source>
        <dbReference type="SAM" id="SignalP"/>
    </source>
</evidence>
<sequence length="136" mass="14188">MLSTILSTLLLLTSTLAIAIPQPSPPNLSLTARAVDPTLVPSFGIQRGIKINGTADCAGLNGKAIPCQCPPKRSAFLAKLNEFVDQGNALGVPISFPEGNGEQSAQERKRAFIVTLQNLEGKGKGCPLVSTTFGSL</sequence>
<evidence type="ECO:0000313" key="3">
    <source>
        <dbReference type="Proteomes" id="UP000799291"/>
    </source>
</evidence>
<organism evidence="2 3">
    <name type="scientific">Lentithecium fluviatile CBS 122367</name>
    <dbReference type="NCBI Taxonomy" id="1168545"/>
    <lineage>
        <taxon>Eukaryota</taxon>
        <taxon>Fungi</taxon>
        <taxon>Dikarya</taxon>
        <taxon>Ascomycota</taxon>
        <taxon>Pezizomycotina</taxon>
        <taxon>Dothideomycetes</taxon>
        <taxon>Pleosporomycetidae</taxon>
        <taxon>Pleosporales</taxon>
        <taxon>Massarineae</taxon>
        <taxon>Lentitheciaceae</taxon>
        <taxon>Lentithecium</taxon>
    </lineage>
</organism>
<feature type="chain" id="PRO_5026014486" evidence="1">
    <location>
        <begin position="18"/>
        <end position="136"/>
    </location>
</feature>
<proteinExistence type="predicted"/>
<gene>
    <name evidence="2" type="ORF">K458DRAFT_416483</name>
</gene>
<dbReference type="Proteomes" id="UP000799291">
    <property type="component" value="Unassembled WGS sequence"/>
</dbReference>
<dbReference type="EMBL" id="MU005577">
    <property type="protein sequence ID" value="KAF2686177.1"/>
    <property type="molecule type" value="Genomic_DNA"/>
</dbReference>
<feature type="signal peptide" evidence="1">
    <location>
        <begin position="1"/>
        <end position="17"/>
    </location>
</feature>
<keyword evidence="1" id="KW-0732">Signal</keyword>
<reference evidence="2" key="1">
    <citation type="journal article" date="2020" name="Stud. Mycol.">
        <title>101 Dothideomycetes genomes: a test case for predicting lifestyles and emergence of pathogens.</title>
        <authorList>
            <person name="Haridas S."/>
            <person name="Albert R."/>
            <person name="Binder M."/>
            <person name="Bloem J."/>
            <person name="Labutti K."/>
            <person name="Salamov A."/>
            <person name="Andreopoulos B."/>
            <person name="Baker S."/>
            <person name="Barry K."/>
            <person name="Bills G."/>
            <person name="Bluhm B."/>
            <person name="Cannon C."/>
            <person name="Castanera R."/>
            <person name="Culley D."/>
            <person name="Daum C."/>
            <person name="Ezra D."/>
            <person name="Gonzalez J."/>
            <person name="Henrissat B."/>
            <person name="Kuo A."/>
            <person name="Liang C."/>
            <person name="Lipzen A."/>
            <person name="Lutzoni F."/>
            <person name="Magnuson J."/>
            <person name="Mondo S."/>
            <person name="Nolan M."/>
            <person name="Ohm R."/>
            <person name="Pangilinan J."/>
            <person name="Park H.-J."/>
            <person name="Ramirez L."/>
            <person name="Alfaro M."/>
            <person name="Sun H."/>
            <person name="Tritt A."/>
            <person name="Yoshinaga Y."/>
            <person name="Zwiers L.-H."/>
            <person name="Turgeon B."/>
            <person name="Goodwin S."/>
            <person name="Spatafora J."/>
            <person name="Crous P."/>
            <person name="Grigoriev I."/>
        </authorList>
    </citation>
    <scope>NUCLEOTIDE SEQUENCE</scope>
    <source>
        <strain evidence="2">CBS 122367</strain>
    </source>
</reference>